<evidence type="ECO:0000313" key="1">
    <source>
        <dbReference type="EMBL" id="KAJ1353847.1"/>
    </source>
</evidence>
<dbReference type="Proteomes" id="UP001196413">
    <property type="component" value="Unassembled WGS sequence"/>
</dbReference>
<accession>A0AAD5QKC1</accession>
<organism evidence="1 2">
    <name type="scientific">Parelaphostrongylus tenuis</name>
    <name type="common">Meningeal worm</name>
    <dbReference type="NCBI Taxonomy" id="148309"/>
    <lineage>
        <taxon>Eukaryota</taxon>
        <taxon>Metazoa</taxon>
        <taxon>Ecdysozoa</taxon>
        <taxon>Nematoda</taxon>
        <taxon>Chromadorea</taxon>
        <taxon>Rhabditida</taxon>
        <taxon>Rhabditina</taxon>
        <taxon>Rhabditomorpha</taxon>
        <taxon>Strongyloidea</taxon>
        <taxon>Metastrongylidae</taxon>
        <taxon>Parelaphostrongylus</taxon>
    </lineage>
</organism>
<protein>
    <submittedName>
        <fullName evidence="1">Uncharacterized protein</fullName>
    </submittedName>
</protein>
<keyword evidence="2" id="KW-1185">Reference proteome</keyword>
<reference evidence="1" key="1">
    <citation type="submission" date="2021-06" db="EMBL/GenBank/DDBJ databases">
        <title>Parelaphostrongylus tenuis whole genome reference sequence.</title>
        <authorList>
            <person name="Garwood T.J."/>
            <person name="Larsen P.A."/>
            <person name="Fountain-Jones N.M."/>
            <person name="Garbe J.R."/>
            <person name="Macchietto M.G."/>
            <person name="Kania S.A."/>
            <person name="Gerhold R.W."/>
            <person name="Richards J.E."/>
            <person name="Wolf T.M."/>
        </authorList>
    </citation>
    <scope>NUCLEOTIDE SEQUENCE</scope>
    <source>
        <strain evidence="1">MNPRO001-30</strain>
        <tissue evidence="1">Meninges</tissue>
    </source>
</reference>
<evidence type="ECO:0000313" key="2">
    <source>
        <dbReference type="Proteomes" id="UP001196413"/>
    </source>
</evidence>
<dbReference type="AlphaFoldDB" id="A0AAD5QKC1"/>
<dbReference type="EMBL" id="JAHQIW010001869">
    <property type="protein sequence ID" value="KAJ1353847.1"/>
    <property type="molecule type" value="Genomic_DNA"/>
</dbReference>
<comment type="caution">
    <text evidence="1">The sequence shown here is derived from an EMBL/GenBank/DDBJ whole genome shotgun (WGS) entry which is preliminary data.</text>
</comment>
<gene>
    <name evidence="1" type="ORF">KIN20_010609</name>
</gene>
<sequence length="97" mass="10996">MARQPRDQYCESYPHTWQCVVARLYAPVKGSHPTTYKAVSTPSYIAPAPSPAPAPQQPSYYLPPDLYFPGFTDNIVNYYKPPCNRKIFNGKHCLKST</sequence>
<proteinExistence type="predicted"/>
<name>A0AAD5QKC1_PARTN</name>